<accession>A0A1J4NUT4</accession>
<evidence type="ECO:0000313" key="5">
    <source>
        <dbReference type="Proteomes" id="UP000034196"/>
    </source>
</evidence>
<dbReference type="InterPro" id="IPR015943">
    <property type="entry name" value="WD40/YVTN_repeat-like_dom_sf"/>
</dbReference>
<name>A0A1J4NUT4_9ACTN</name>
<organism evidence="4 5">
    <name type="scientific">Streptomyces mangrovisoli</name>
    <dbReference type="NCBI Taxonomy" id="1428628"/>
    <lineage>
        <taxon>Bacteria</taxon>
        <taxon>Bacillati</taxon>
        <taxon>Actinomycetota</taxon>
        <taxon>Actinomycetes</taxon>
        <taxon>Kitasatosporales</taxon>
        <taxon>Streptomycetaceae</taxon>
        <taxon>Streptomyces</taxon>
    </lineage>
</organism>
<dbReference type="Gene3D" id="2.130.10.10">
    <property type="entry name" value="YVTN repeat-like/Quinoprotein amine dehydrogenase"/>
    <property type="match status" value="2"/>
</dbReference>
<comment type="caution">
    <text evidence="4">The sequence shown here is derived from an EMBL/GenBank/DDBJ whole genome shotgun (WGS) entry which is preliminary data.</text>
</comment>
<gene>
    <name evidence="4" type="ORF">WN71_026225</name>
</gene>
<protein>
    <submittedName>
        <fullName evidence="4">Uncharacterized protein</fullName>
    </submittedName>
</protein>
<dbReference type="PANTHER" id="PTHR19857:SF21">
    <property type="entry name" value="ANAPHASE-PROMOTING COMPLEX SUBUNIT 4 WD40 DOMAIN-CONTAINING PROTEIN"/>
    <property type="match status" value="1"/>
</dbReference>
<feature type="region of interest" description="Disordered" evidence="3">
    <location>
        <begin position="273"/>
        <end position="329"/>
    </location>
</feature>
<dbReference type="InterPro" id="IPR051179">
    <property type="entry name" value="WD_repeat_multifunction"/>
</dbReference>
<dbReference type="PANTHER" id="PTHR19857">
    <property type="entry name" value="MITOCHONDRIAL DIVISION PROTEIN 1-RELATED"/>
    <property type="match status" value="1"/>
</dbReference>
<dbReference type="SUPFAM" id="SSF50998">
    <property type="entry name" value="Quinoprotein alcohol dehydrogenase-like"/>
    <property type="match status" value="1"/>
</dbReference>
<reference evidence="4" key="1">
    <citation type="submission" date="2016-10" db="EMBL/GenBank/DDBJ databases">
        <title>Genome sequence of Streptomyces mangrovisoli MUSC 149.</title>
        <authorList>
            <person name="Lee L.-H."/>
            <person name="Ser H.-L."/>
        </authorList>
    </citation>
    <scope>NUCLEOTIDE SEQUENCE [LARGE SCALE GENOMIC DNA]</scope>
    <source>
        <strain evidence="4">MUSC 149</strain>
    </source>
</reference>
<sequence>MQVLLEQFAAAAALGGGDAWRRNWTDLAGRLVDDGVLADGAYAALPHLVEAAAIQPPEQTVGFWVDLGFMVTAEHRPPVPAGLEAGFGAALRLAERAAVRSLLAARAPGPDCAQLALSCAAFAGHPMGEVLWRFPDDQEGALLLSCPACGSDTEIPKFLAAPAHPPLEIPLLPVAAGARQEGHPWGEAAAALREEALGEEWEPFLRVARDVAVRGVSSDTSGQAVLCLVAAMVAVRGTPEPAARDLARRLMSLTGRFRCWDCERTWTIADGLWENPDATPSPSAPSQACTDSEESAAEARPAAAEGPPAAAGRSSRTATRFHQEDSRVVAADGTPWGRIAVFSPPAAGSPAGIDALAVVSRPGRPTLVAGAGDHGVVWLWDVADGRIAQDAPPGQHPDAVRSMTALLLPGGRALVASGGDSGTIAVWDPVTGRPVREPAGDRPDGVIAMCPAVLPDGRTLLVTATPRGAVRMWEPESGECVGRLNPYGSPIRSLTAVPVSAGHTLIAAADTAGRVHVWDPAVDDPWDRGAAVPPDPRALADADHRVAAVEAVPTPDRALLATADGLGAVMLWDPATGASVGDGLPSSTGTAGPPLIAAGTADDGRTILVTGARQGQRLRVWEPQTGTVRHIILDLSLTCLAAAGADLIVGHSRGVLSLPLTRR</sequence>
<evidence type="ECO:0000313" key="4">
    <source>
        <dbReference type="EMBL" id="OIJ64997.1"/>
    </source>
</evidence>
<dbReference type="Pfam" id="PF00400">
    <property type="entry name" value="WD40"/>
    <property type="match status" value="1"/>
</dbReference>
<evidence type="ECO:0000256" key="3">
    <source>
        <dbReference type="SAM" id="MobiDB-lite"/>
    </source>
</evidence>
<keyword evidence="5" id="KW-1185">Reference proteome</keyword>
<dbReference type="EMBL" id="LAVA02000067">
    <property type="protein sequence ID" value="OIJ64997.1"/>
    <property type="molecule type" value="Genomic_DNA"/>
</dbReference>
<dbReference type="InterPro" id="IPR001680">
    <property type="entry name" value="WD40_rpt"/>
</dbReference>
<feature type="compositionally biased region" description="Polar residues" evidence="3">
    <location>
        <begin position="278"/>
        <end position="290"/>
    </location>
</feature>
<feature type="compositionally biased region" description="Low complexity" evidence="3">
    <location>
        <begin position="298"/>
        <end position="320"/>
    </location>
</feature>
<proteinExistence type="predicted"/>
<dbReference type="STRING" id="1428628.WN71_026225"/>
<dbReference type="SMART" id="SM00320">
    <property type="entry name" value="WD40"/>
    <property type="match status" value="5"/>
</dbReference>
<dbReference type="AlphaFoldDB" id="A0A1J4NUT4"/>
<keyword evidence="1" id="KW-0853">WD repeat</keyword>
<keyword evidence="2" id="KW-0677">Repeat</keyword>
<evidence type="ECO:0000256" key="1">
    <source>
        <dbReference type="ARBA" id="ARBA00022574"/>
    </source>
</evidence>
<evidence type="ECO:0000256" key="2">
    <source>
        <dbReference type="ARBA" id="ARBA00022737"/>
    </source>
</evidence>
<dbReference type="InterPro" id="IPR011047">
    <property type="entry name" value="Quinoprotein_ADH-like_sf"/>
</dbReference>
<dbReference type="Proteomes" id="UP000034196">
    <property type="component" value="Unassembled WGS sequence"/>
</dbReference>